<name>A0AAJ4ZEU6_PANPU</name>
<dbReference type="InterPro" id="IPR015943">
    <property type="entry name" value="WD40/YVTN_repeat-like_dom_sf"/>
</dbReference>
<accession>A0AAJ4ZEU6</accession>
<reference evidence="3" key="1">
    <citation type="submission" date="2014-12" db="EMBL/GenBank/DDBJ databases">
        <title>Complete Genome Sequencing of Pandoraea pulmonicola DSM 16583.</title>
        <authorList>
            <person name="Chan K.-G."/>
        </authorList>
    </citation>
    <scope>NUCLEOTIDE SEQUENCE [LARGE SCALE GENOMIC DNA]</scope>
    <source>
        <strain evidence="3">DSM 16583</strain>
    </source>
</reference>
<evidence type="ECO:0000313" key="4">
    <source>
        <dbReference type="Proteomes" id="UP000254589"/>
    </source>
</evidence>
<sequence length="258" mass="28228">MFDESNDTIYALFGAQEERGYVIPINANNQAMGKEIDVGIGPWTMVLDKTNHYLYISTADGTITIINTLDNTAHVRAISTNMLDITALAVDEKLQILYVLNLGDVHKDGTVLAVNLNAPDPKVDGWVRIGFLADGVAVDQRNHTVWATSLNSNTVTPIQPKFSDVRIVHPSAYGVVPAGSIRFSGVGEPDSSIRVTVTTANQAHRLILPLCFVDEKTREWEVNGTIKAPGKYIATAHQFVGKIETSRYVVRFTVSTDS</sequence>
<dbReference type="SUPFAM" id="SSF51004">
    <property type="entry name" value="C-terminal (heme d1) domain of cytochrome cd1-nitrite reductase"/>
    <property type="match status" value="1"/>
</dbReference>
<gene>
    <name evidence="2" type="ORF">NCTC13159_03540</name>
    <name evidence="1" type="ORF">RO07_03715</name>
</gene>
<dbReference type="EMBL" id="CP010310">
    <property type="protein sequence ID" value="AJC19814.1"/>
    <property type="molecule type" value="Genomic_DNA"/>
</dbReference>
<protein>
    <submittedName>
        <fullName evidence="2">Uncharacterized protein</fullName>
    </submittedName>
</protein>
<evidence type="ECO:0000313" key="2">
    <source>
        <dbReference type="EMBL" id="SUA92019.1"/>
    </source>
</evidence>
<reference evidence="1" key="2">
    <citation type="submission" date="2016-11" db="EMBL/GenBank/DDBJ databases">
        <title>Complete Genome Sequencing of Pandoraea pulmonicola DSM 16583.</title>
        <authorList>
            <person name="Chan K.-G."/>
        </authorList>
    </citation>
    <scope>NUCLEOTIDE SEQUENCE</scope>
    <source>
        <strain evidence="1">DSM 16583</strain>
    </source>
</reference>
<organism evidence="2 4">
    <name type="scientific">Pandoraea pulmonicola</name>
    <dbReference type="NCBI Taxonomy" id="93221"/>
    <lineage>
        <taxon>Bacteria</taxon>
        <taxon>Pseudomonadati</taxon>
        <taxon>Pseudomonadota</taxon>
        <taxon>Betaproteobacteria</taxon>
        <taxon>Burkholderiales</taxon>
        <taxon>Burkholderiaceae</taxon>
        <taxon>Pandoraea</taxon>
    </lineage>
</organism>
<evidence type="ECO:0000313" key="1">
    <source>
        <dbReference type="EMBL" id="AJC19814.1"/>
    </source>
</evidence>
<proteinExistence type="predicted"/>
<dbReference type="InterPro" id="IPR011048">
    <property type="entry name" value="Haem_d1_sf"/>
</dbReference>
<keyword evidence="3" id="KW-1185">Reference proteome</keyword>
<dbReference type="Gene3D" id="2.130.10.10">
    <property type="entry name" value="YVTN repeat-like/Quinoprotein amine dehydrogenase"/>
    <property type="match status" value="1"/>
</dbReference>
<dbReference type="AlphaFoldDB" id="A0AAJ4ZEU6"/>
<dbReference type="Proteomes" id="UP000254589">
    <property type="component" value="Unassembled WGS sequence"/>
</dbReference>
<dbReference type="Proteomes" id="UP000035086">
    <property type="component" value="Chromosome"/>
</dbReference>
<reference evidence="2 4" key="3">
    <citation type="submission" date="2018-06" db="EMBL/GenBank/DDBJ databases">
        <authorList>
            <consortium name="Pathogen Informatics"/>
            <person name="Doyle S."/>
        </authorList>
    </citation>
    <scope>NUCLEOTIDE SEQUENCE [LARGE SCALE GENOMIC DNA]</scope>
    <source>
        <strain evidence="2 4">NCTC13159</strain>
    </source>
</reference>
<evidence type="ECO:0000313" key="3">
    <source>
        <dbReference type="Proteomes" id="UP000035086"/>
    </source>
</evidence>
<dbReference type="KEGG" id="ppul:RO07_03715"/>
<dbReference type="EMBL" id="UGSJ01000001">
    <property type="protein sequence ID" value="SUA92019.1"/>
    <property type="molecule type" value="Genomic_DNA"/>
</dbReference>